<dbReference type="SUPFAM" id="SSF50156">
    <property type="entry name" value="PDZ domain-like"/>
    <property type="match status" value="1"/>
</dbReference>
<feature type="domain" description="PDZ" evidence="6">
    <location>
        <begin position="84"/>
        <end position="148"/>
    </location>
</feature>
<dbReference type="PANTHER" id="PTHR32060">
    <property type="entry name" value="TAIL-SPECIFIC PROTEASE"/>
    <property type="match status" value="1"/>
</dbReference>
<dbReference type="NCBIfam" id="TIGR00225">
    <property type="entry name" value="prc"/>
    <property type="match status" value="1"/>
</dbReference>
<dbReference type="GO" id="GO:0004175">
    <property type="term" value="F:endopeptidase activity"/>
    <property type="evidence" value="ECO:0007669"/>
    <property type="project" value="TreeGrafter"/>
</dbReference>
<name>A0AA37SV13_9BACT</name>
<dbReference type="Pfam" id="PF17820">
    <property type="entry name" value="PDZ_6"/>
    <property type="match status" value="1"/>
</dbReference>
<dbReference type="InterPro" id="IPR005151">
    <property type="entry name" value="Tail-specific_protease"/>
</dbReference>
<sequence>MKKLTLIIVAATILLGVSAFTWNDRYFEILKNMEIYTNVYKELNANYVDDIDPGELMKIGIDAMTTSLDPYTNYISEARVENYRISTQGKYEGIGAMIREVDGVVTVVDAFENSPALKAGMKIGDQIKAINGLSTSDKSGEDVLTLFRGVPGTKVEMTIDRPGEQKGMKIQLIREEVSIPNVPHSGMVSDEVAYVSLTTFTANASANIRKNLNKLKKENPEMKAVILDLRNNGGGLLREAINVSNIFIPQGLPVVSTRGKVAERDKSYSTTNNSWDTEIPLVVLINKSSASASEIVSGVIQDYDRGVLMGQRSFGKGLVQNTAEVGYNSRLKLTISKYYIPSNRCIQSVAYENGEPIDIEDDKRSTFKTRNGRPVLDGGGVTPDVKIPAEKITDFSQALIDQYIIFKYVNQYVSKHDSISGPIDFQFEEYDEFVKFAESNQFVFESKGEKLLKELETSIQKNEVDLTSEVEGLSSKIKNFYKNSFENYRDEVTELIAEEIINRYYFEEGKVQRKLDQDQEIQEAIKLLGDPKRYQEILN</sequence>
<dbReference type="PANTHER" id="PTHR32060:SF30">
    <property type="entry name" value="CARBOXY-TERMINAL PROCESSING PROTEASE CTPA"/>
    <property type="match status" value="1"/>
</dbReference>
<dbReference type="Gene3D" id="3.90.226.10">
    <property type="entry name" value="2-enoyl-CoA Hydratase, Chain A, domain 1"/>
    <property type="match status" value="1"/>
</dbReference>
<protein>
    <submittedName>
        <fullName evidence="7">Peptidase S41</fullName>
    </submittedName>
</protein>
<dbReference type="InterPro" id="IPR036034">
    <property type="entry name" value="PDZ_sf"/>
</dbReference>
<reference evidence="7" key="1">
    <citation type="journal article" date="2014" name="Int. J. Syst. Evol. Microbiol.">
        <title>Complete genome sequence of Corynebacterium casei LMG S-19264T (=DSM 44701T), isolated from a smear-ripened cheese.</title>
        <authorList>
            <consortium name="US DOE Joint Genome Institute (JGI-PGF)"/>
            <person name="Walter F."/>
            <person name="Albersmeier A."/>
            <person name="Kalinowski J."/>
            <person name="Ruckert C."/>
        </authorList>
    </citation>
    <scope>NUCLEOTIDE SEQUENCE</scope>
    <source>
        <strain evidence="7">NBRC 108769</strain>
    </source>
</reference>
<dbReference type="InterPro" id="IPR001478">
    <property type="entry name" value="PDZ"/>
</dbReference>
<keyword evidence="2 5" id="KW-0645">Protease</keyword>
<dbReference type="GO" id="GO:0008236">
    <property type="term" value="F:serine-type peptidase activity"/>
    <property type="evidence" value="ECO:0007669"/>
    <property type="project" value="UniProtKB-KW"/>
</dbReference>
<dbReference type="PROSITE" id="PS50106">
    <property type="entry name" value="PDZ"/>
    <property type="match status" value="1"/>
</dbReference>
<evidence type="ECO:0000256" key="4">
    <source>
        <dbReference type="ARBA" id="ARBA00022825"/>
    </source>
</evidence>
<dbReference type="Gene3D" id="2.30.42.10">
    <property type="match status" value="1"/>
</dbReference>
<dbReference type="InterPro" id="IPR004447">
    <property type="entry name" value="Peptidase_S41A"/>
</dbReference>
<dbReference type="CDD" id="cd06782">
    <property type="entry name" value="cpPDZ_CPP-like"/>
    <property type="match status" value="1"/>
</dbReference>
<dbReference type="CDD" id="cd07560">
    <property type="entry name" value="Peptidase_S41_CPP"/>
    <property type="match status" value="1"/>
</dbReference>
<reference evidence="7" key="2">
    <citation type="submission" date="2023-01" db="EMBL/GenBank/DDBJ databases">
        <title>Draft genome sequence of Portibacter lacus strain NBRC 108769.</title>
        <authorList>
            <person name="Sun Q."/>
            <person name="Mori K."/>
        </authorList>
    </citation>
    <scope>NUCLEOTIDE SEQUENCE</scope>
    <source>
        <strain evidence="7">NBRC 108769</strain>
    </source>
</reference>
<dbReference type="AlphaFoldDB" id="A0AA37SV13"/>
<evidence type="ECO:0000313" key="8">
    <source>
        <dbReference type="Proteomes" id="UP001156666"/>
    </source>
</evidence>
<keyword evidence="3 5" id="KW-0378">Hydrolase</keyword>
<evidence type="ECO:0000256" key="1">
    <source>
        <dbReference type="ARBA" id="ARBA00009179"/>
    </source>
</evidence>
<comment type="caution">
    <text evidence="7">The sequence shown here is derived from an EMBL/GenBank/DDBJ whole genome shotgun (WGS) entry which is preliminary data.</text>
</comment>
<dbReference type="GO" id="GO:0030288">
    <property type="term" value="C:outer membrane-bounded periplasmic space"/>
    <property type="evidence" value="ECO:0007669"/>
    <property type="project" value="TreeGrafter"/>
</dbReference>
<dbReference type="InterPro" id="IPR041489">
    <property type="entry name" value="PDZ_6"/>
</dbReference>
<dbReference type="RefSeq" id="WP_235294228.1">
    <property type="nucleotide sequence ID" value="NZ_BSOH01000021.1"/>
</dbReference>
<dbReference type="InterPro" id="IPR029045">
    <property type="entry name" value="ClpP/crotonase-like_dom_sf"/>
</dbReference>
<dbReference type="SMART" id="SM00245">
    <property type="entry name" value="TSPc"/>
    <property type="match status" value="1"/>
</dbReference>
<evidence type="ECO:0000256" key="2">
    <source>
        <dbReference type="ARBA" id="ARBA00022670"/>
    </source>
</evidence>
<dbReference type="SMART" id="SM00228">
    <property type="entry name" value="PDZ"/>
    <property type="match status" value="1"/>
</dbReference>
<dbReference type="Pfam" id="PF03572">
    <property type="entry name" value="Peptidase_S41"/>
    <property type="match status" value="1"/>
</dbReference>
<keyword evidence="8" id="KW-1185">Reference proteome</keyword>
<accession>A0AA37SV13</accession>
<evidence type="ECO:0000259" key="6">
    <source>
        <dbReference type="PROSITE" id="PS50106"/>
    </source>
</evidence>
<gene>
    <name evidence="7" type="ORF">GCM10007940_32640</name>
</gene>
<dbReference type="Gene3D" id="3.30.750.44">
    <property type="match status" value="1"/>
</dbReference>
<proteinExistence type="inferred from homology"/>
<evidence type="ECO:0000256" key="3">
    <source>
        <dbReference type="ARBA" id="ARBA00022801"/>
    </source>
</evidence>
<evidence type="ECO:0000313" key="7">
    <source>
        <dbReference type="EMBL" id="GLR18648.1"/>
    </source>
</evidence>
<dbReference type="EMBL" id="BSOH01000021">
    <property type="protein sequence ID" value="GLR18648.1"/>
    <property type="molecule type" value="Genomic_DNA"/>
</dbReference>
<evidence type="ECO:0000256" key="5">
    <source>
        <dbReference type="RuleBase" id="RU004404"/>
    </source>
</evidence>
<dbReference type="GO" id="GO:0007165">
    <property type="term" value="P:signal transduction"/>
    <property type="evidence" value="ECO:0007669"/>
    <property type="project" value="TreeGrafter"/>
</dbReference>
<keyword evidence="4 5" id="KW-0720">Serine protease</keyword>
<dbReference type="GO" id="GO:0006508">
    <property type="term" value="P:proteolysis"/>
    <property type="evidence" value="ECO:0007669"/>
    <property type="project" value="UniProtKB-KW"/>
</dbReference>
<comment type="similarity">
    <text evidence="1 5">Belongs to the peptidase S41A family.</text>
</comment>
<dbReference type="Proteomes" id="UP001156666">
    <property type="component" value="Unassembled WGS sequence"/>
</dbReference>
<dbReference type="SUPFAM" id="SSF52096">
    <property type="entry name" value="ClpP/crotonase"/>
    <property type="match status" value="1"/>
</dbReference>
<organism evidence="7 8">
    <name type="scientific">Portibacter lacus</name>
    <dbReference type="NCBI Taxonomy" id="1099794"/>
    <lineage>
        <taxon>Bacteria</taxon>
        <taxon>Pseudomonadati</taxon>
        <taxon>Bacteroidota</taxon>
        <taxon>Saprospiria</taxon>
        <taxon>Saprospirales</taxon>
        <taxon>Haliscomenobacteraceae</taxon>
        <taxon>Portibacter</taxon>
    </lineage>
</organism>